<evidence type="ECO:0000256" key="2">
    <source>
        <dbReference type="ARBA" id="ARBA00022840"/>
    </source>
</evidence>
<keyword evidence="4" id="KW-0812">Transmembrane</keyword>
<dbReference type="Pfam" id="PF07714">
    <property type="entry name" value="PK_Tyr_Ser-Thr"/>
    <property type="match status" value="1"/>
</dbReference>
<dbReference type="PROSITE" id="PS50011">
    <property type="entry name" value="PROTEIN_KINASE_DOM"/>
    <property type="match status" value="1"/>
</dbReference>
<organism evidence="4 5">
    <name type="scientific">Lithospermum erythrorhizon</name>
    <name type="common">Purple gromwell</name>
    <name type="synonym">Lithospermum officinale var. erythrorhizon</name>
    <dbReference type="NCBI Taxonomy" id="34254"/>
    <lineage>
        <taxon>Eukaryota</taxon>
        <taxon>Viridiplantae</taxon>
        <taxon>Streptophyta</taxon>
        <taxon>Embryophyta</taxon>
        <taxon>Tracheophyta</taxon>
        <taxon>Spermatophyta</taxon>
        <taxon>Magnoliopsida</taxon>
        <taxon>eudicotyledons</taxon>
        <taxon>Gunneridae</taxon>
        <taxon>Pentapetalae</taxon>
        <taxon>asterids</taxon>
        <taxon>lamiids</taxon>
        <taxon>Boraginales</taxon>
        <taxon>Boraginaceae</taxon>
        <taxon>Boraginoideae</taxon>
        <taxon>Lithospermeae</taxon>
        <taxon>Lithospermum</taxon>
    </lineage>
</organism>
<evidence type="ECO:0000313" key="4">
    <source>
        <dbReference type="EMBL" id="GAA0181994.1"/>
    </source>
</evidence>
<dbReference type="Proteomes" id="UP001454036">
    <property type="component" value="Unassembled WGS sequence"/>
</dbReference>
<dbReference type="InterPro" id="IPR001245">
    <property type="entry name" value="Ser-Thr/Tyr_kinase_cat_dom"/>
</dbReference>
<dbReference type="EMBL" id="BAABME010028774">
    <property type="protein sequence ID" value="GAA0181994.1"/>
    <property type="molecule type" value="Genomic_DNA"/>
</dbReference>
<keyword evidence="2" id="KW-0067">ATP-binding</keyword>
<keyword evidence="1" id="KW-0547">Nucleotide-binding</keyword>
<keyword evidence="4" id="KW-0675">Receptor</keyword>
<dbReference type="SUPFAM" id="SSF56112">
    <property type="entry name" value="Protein kinase-like (PK-like)"/>
    <property type="match status" value="1"/>
</dbReference>
<keyword evidence="4" id="KW-0472">Membrane</keyword>
<evidence type="ECO:0000259" key="3">
    <source>
        <dbReference type="PROSITE" id="PS50011"/>
    </source>
</evidence>
<evidence type="ECO:0000313" key="5">
    <source>
        <dbReference type="Proteomes" id="UP001454036"/>
    </source>
</evidence>
<dbReference type="GO" id="GO:0005524">
    <property type="term" value="F:ATP binding"/>
    <property type="evidence" value="ECO:0007669"/>
    <property type="project" value="UniProtKB-KW"/>
</dbReference>
<dbReference type="GO" id="GO:0005886">
    <property type="term" value="C:plasma membrane"/>
    <property type="evidence" value="ECO:0007669"/>
    <property type="project" value="TreeGrafter"/>
</dbReference>
<dbReference type="PANTHER" id="PTHR27001">
    <property type="entry name" value="OS01G0253100 PROTEIN"/>
    <property type="match status" value="1"/>
</dbReference>
<comment type="caution">
    <text evidence="4">The sequence shown here is derived from an EMBL/GenBank/DDBJ whole genome shotgun (WGS) entry which is preliminary data.</text>
</comment>
<dbReference type="GO" id="GO:0004672">
    <property type="term" value="F:protein kinase activity"/>
    <property type="evidence" value="ECO:0007669"/>
    <property type="project" value="InterPro"/>
</dbReference>
<protein>
    <submittedName>
        <fullName evidence="4">Transmembrane signal receptor</fullName>
    </submittedName>
</protein>
<dbReference type="Gene3D" id="1.10.510.10">
    <property type="entry name" value="Transferase(Phosphotransferase) domain 1"/>
    <property type="match status" value="2"/>
</dbReference>
<keyword evidence="5" id="KW-1185">Reference proteome</keyword>
<feature type="domain" description="Protein kinase" evidence="3">
    <location>
        <begin position="1"/>
        <end position="220"/>
    </location>
</feature>
<dbReference type="AlphaFoldDB" id="A0AAV3RPE5"/>
<dbReference type="InterPro" id="IPR011009">
    <property type="entry name" value="Kinase-like_dom_sf"/>
</dbReference>
<reference evidence="4 5" key="1">
    <citation type="submission" date="2024-01" db="EMBL/GenBank/DDBJ databases">
        <title>The complete chloroplast genome sequence of Lithospermum erythrorhizon: insights into the phylogenetic relationship among Boraginaceae species and the maternal lineages of purple gromwells.</title>
        <authorList>
            <person name="Okada T."/>
            <person name="Watanabe K."/>
        </authorList>
    </citation>
    <scope>NUCLEOTIDE SEQUENCE [LARGE SCALE GENOMIC DNA]</scope>
</reference>
<gene>
    <name evidence="4" type="ORF">LIER_42292</name>
</gene>
<dbReference type="InterPro" id="IPR000719">
    <property type="entry name" value="Prot_kinase_dom"/>
</dbReference>
<sequence>MSRLMGWSIDSTEYSPLVVYEYPSNGTLDSNLRAAKEQKIDFDWYKRLNIASEISSLLAFLQYEVSPPIVHQNLMSCCIFLDEEWCPKICGFDLLNCCNNNGNSSKSSDVYNLGLVLLELISGARYSGFSTIALQKIRSGKLEEIVDPCLYYHEQPPLRREEIEIVADIATRCLLYGGDHGNLGILDVSKDLMHLAKESVDGSSRRGPGLEETFSNSSLLQMISMSPDSMYVP</sequence>
<dbReference type="PANTHER" id="PTHR27001:SF931">
    <property type="entry name" value="OS11G0664100 PROTEIN"/>
    <property type="match status" value="1"/>
</dbReference>
<accession>A0AAV3RPE5</accession>
<evidence type="ECO:0000256" key="1">
    <source>
        <dbReference type="ARBA" id="ARBA00022741"/>
    </source>
</evidence>
<proteinExistence type="predicted"/>
<name>A0AAV3RPE5_LITER</name>